<name>A0A699XRF3_TANCI</name>
<accession>A0A699XRF3</accession>
<comment type="caution">
    <text evidence="1">The sequence shown here is derived from an EMBL/GenBank/DDBJ whole genome shotgun (WGS) entry which is preliminary data.</text>
</comment>
<proteinExistence type="predicted"/>
<gene>
    <name evidence="1" type="ORF">Tci_930593</name>
</gene>
<dbReference type="EMBL" id="BKCJ011855293">
    <property type="protein sequence ID" value="GFD58624.1"/>
    <property type="molecule type" value="Genomic_DNA"/>
</dbReference>
<sequence length="85" mass="9531">PRYRLGYRAGMDATRPQARGVRSAVLLAARNCALPGGHRHHRLWLHQAVSNPDALSFHRPAEQRLRRHDGAEDILAANRHCALVP</sequence>
<evidence type="ECO:0000313" key="1">
    <source>
        <dbReference type="EMBL" id="GFD58624.1"/>
    </source>
</evidence>
<protein>
    <submittedName>
        <fullName evidence="1">Uncharacterized protein</fullName>
    </submittedName>
</protein>
<feature type="non-terminal residue" evidence="1">
    <location>
        <position position="85"/>
    </location>
</feature>
<feature type="non-terminal residue" evidence="1">
    <location>
        <position position="1"/>
    </location>
</feature>
<organism evidence="1">
    <name type="scientific">Tanacetum cinerariifolium</name>
    <name type="common">Dalmatian daisy</name>
    <name type="synonym">Chrysanthemum cinerariifolium</name>
    <dbReference type="NCBI Taxonomy" id="118510"/>
    <lineage>
        <taxon>Eukaryota</taxon>
        <taxon>Viridiplantae</taxon>
        <taxon>Streptophyta</taxon>
        <taxon>Embryophyta</taxon>
        <taxon>Tracheophyta</taxon>
        <taxon>Spermatophyta</taxon>
        <taxon>Magnoliopsida</taxon>
        <taxon>eudicotyledons</taxon>
        <taxon>Gunneridae</taxon>
        <taxon>Pentapetalae</taxon>
        <taxon>asterids</taxon>
        <taxon>campanulids</taxon>
        <taxon>Asterales</taxon>
        <taxon>Asteraceae</taxon>
        <taxon>Asteroideae</taxon>
        <taxon>Anthemideae</taxon>
        <taxon>Anthemidinae</taxon>
        <taxon>Tanacetum</taxon>
    </lineage>
</organism>
<dbReference type="AlphaFoldDB" id="A0A699XRF3"/>
<reference evidence="1" key="1">
    <citation type="journal article" date="2019" name="Sci. Rep.">
        <title>Draft genome of Tanacetum cinerariifolium, the natural source of mosquito coil.</title>
        <authorList>
            <person name="Yamashiro T."/>
            <person name="Shiraishi A."/>
            <person name="Satake H."/>
            <person name="Nakayama K."/>
        </authorList>
    </citation>
    <scope>NUCLEOTIDE SEQUENCE</scope>
</reference>